<gene>
    <name evidence="3" type="ORF">SAPIO_CDS1520</name>
</gene>
<feature type="signal peptide" evidence="2">
    <location>
        <begin position="1"/>
        <end position="18"/>
    </location>
</feature>
<dbReference type="RefSeq" id="XP_016645530.1">
    <property type="nucleotide sequence ID" value="XM_016784773.1"/>
</dbReference>
<accession>A0A084GEG9</accession>
<dbReference type="KEGG" id="sapo:SAPIO_CDS1520"/>
<dbReference type="EMBL" id="JOWA01000066">
    <property type="protein sequence ID" value="KEZ45731.1"/>
    <property type="molecule type" value="Genomic_DNA"/>
</dbReference>
<evidence type="ECO:0000313" key="4">
    <source>
        <dbReference type="Proteomes" id="UP000028545"/>
    </source>
</evidence>
<dbReference type="HOGENOM" id="CLU_101050_2_0_1"/>
<keyword evidence="2" id="KW-0732">Signal</keyword>
<feature type="chain" id="PRO_5001775560" evidence="2">
    <location>
        <begin position="19"/>
        <end position="162"/>
    </location>
</feature>
<dbReference type="GeneID" id="27720592"/>
<sequence length="162" mass="16362">MKLTATFVLFGMLQAVIAQSLAPSPTESIGCVPHEDHWHCEGPRPTEAAPEPTSAAPAPSQPAEDDDDHESHTDAEGTGQLAPSPTESIGCEPHGDHWHCEGPRPTGSASEGGDEPSASGSGSTPSQTTSSIVQVPTGAAAGLQIGNVVPVVAVALLAQAAF</sequence>
<evidence type="ECO:0000256" key="1">
    <source>
        <dbReference type="SAM" id="MobiDB-lite"/>
    </source>
</evidence>
<comment type="caution">
    <text evidence="3">The sequence shown here is derived from an EMBL/GenBank/DDBJ whole genome shotgun (WGS) entry which is preliminary data.</text>
</comment>
<feature type="compositionally biased region" description="Low complexity" evidence="1">
    <location>
        <begin position="45"/>
        <end position="62"/>
    </location>
</feature>
<feature type="compositionally biased region" description="Basic and acidic residues" evidence="1">
    <location>
        <begin position="93"/>
        <end position="102"/>
    </location>
</feature>
<dbReference type="AlphaFoldDB" id="A0A084GEG9"/>
<evidence type="ECO:0000313" key="3">
    <source>
        <dbReference type="EMBL" id="KEZ45731.1"/>
    </source>
</evidence>
<evidence type="ECO:0000256" key="2">
    <source>
        <dbReference type="SAM" id="SignalP"/>
    </source>
</evidence>
<name>A0A084GEG9_PSEDA</name>
<dbReference type="VEuPathDB" id="FungiDB:SAPIO_CDS1520"/>
<organism evidence="3 4">
    <name type="scientific">Pseudallescheria apiosperma</name>
    <name type="common">Scedosporium apiospermum</name>
    <dbReference type="NCBI Taxonomy" id="563466"/>
    <lineage>
        <taxon>Eukaryota</taxon>
        <taxon>Fungi</taxon>
        <taxon>Dikarya</taxon>
        <taxon>Ascomycota</taxon>
        <taxon>Pezizomycotina</taxon>
        <taxon>Sordariomycetes</taxon>
        <taxon>Hypocreomycetidae</taxon>
        <taxon>Microascales</taxon>
        <taxon>Microascaceae</taxon>
        <taxon>Scedosporium</taxon>
    </lineage>
</organism>
<feature type="compositionally biased region" description="Basic and acidic residues" evidence="1">
    <location>
        <begin position="33"/>
        <end position="44"/>
    </location>
</feature>
<reference evidence="3 4" key="1">
    <citation type="journal article" date="2014" name="Genome Announc.">
        <title>Draft genome sequence of the pathogenic fungus Scedosporium apiospermum.</title>
        <authorList>
            <person name="Vandeputte P."/>
            <person name="Ghamrawi S."/>
            <person name="Rechenmann M."/>
            <person name="Iltis A."/>
            <person name="Giraud S."/>
            <person name="Fleury M."/>
            <person name="Thornton C."/>
            <person name="Delhaes L."/>
            <person name="Meyer W."/>
            <person name="Papon N."/>
            <person name="Bouchara J.P."/>
        </authorList>
    </citation>
    <scope>NUCLEOTIDE SEQUENCE [LARGE SCALE GENOMIC DNA]</scope>
    <source>
        <strain evidence="3 4">IHEM 14462</strain>
    </source>
</reference>
<dbReference type="OrthoDB" id="5362269at2759"/>
<dbReference type="Proteomes" id="UP000028545">
    <property type="component" value="Unassembled WGS sequence"/>
</dbReference>
<proteinExistence type="predicted"/>
<feature type="compositionally biased region" description="Low complexity" evidence="1">
    <location>
        <begin position="116"/>
        <end position="131"/>
    </location>
</feature>
<protein>
    <submittedName>
        <fullName evidence="3">Uncharacterized protein</fullName>
    </submittedName>
</protein>
<feature type="region of interest" description="Disordered" evidence="1">
    <location>
        <begin position="24"/>
        <end position="132"/>
    </location>
</feature>
<dbReference type="OMA" id="HCDGPAS"/>
<keyword evidence="4" id="KW-1185">Reference proteome</keyword>